<dbReference type="Gene3D" id="6.10.140.680">
    <property type="match status" value="1"/>
</dbReference>
<dbReference type="EMBL" id="UYYG01000001">
    <property type="protein sequence ID" value="VDN50193.1"/>
    <property type="molecule type" value="Genomic_DNA"/>
</dbReference>
<dbReference type="InterPro" id="IPR040655">
    <property type="entry name" value="TIAM1_CC-Ex"/>
</dbReference>
<dbReference type="Proteomes" id="UP000274756">
    <property type="component" value="Unassembled WGS sequence"/>
</dbReference>
<evidence type="ECO:0000313" key="4">
    <source>
        <dbReference type="Proteomes" id="UP000274756"/>
    </source>
</evidence>
<evidence type="ECO:0000313" key="2">
    <source>
        <dbReference type="EMBL" id="VDN50193.1"/>
    </source>
</evidence>
<feature type="domain" description="TIAM1 CC-Ex" evidence="1">
    <location>
        <begin position="147"/>
        <end position="206"/>
    </location>
</feature>
<gene>
    <name evidence="2" type="ORF">DME_LOCUS166</name>
</gene>
<name>A0A158Q3Q7_DRAME</name>
<evidence type="ECO:0000259" key="1">
    <source>
        <dbReference type="Pfam" id="PF18385"/>
    </source>
</evidence>
<accession>A0A158Q3Q7</accession>
<sequence>MRFVRGRSNSEFELKCFKTIKPFVIKFILAESIIVIGEIKERLYISEPNQIYAIECGNYEITRYLSMKLLKISSFSLSKTFNVANTAHFLQKQISALNNNINCVICRLCTSLATDYWIATIYWIQNIFRHLQSMAALQSDCALARDMKEELEMFHLKVFAFKYRLAAICDVAFPSPSDVLSKISVETLRNLGTFGSVAICSLHLYFISKYQFKMFVL</sequence>
<dbReference type="Proteomes" id="UP000038040">
    <property type="component" value="Unplaced"/>
</dbReference>
<organism evidence="3 5">
    <name type="scientific">Dracunculus medinensis</name>
    <name type="common">Guinea worm</name>
    <dbReference type="NCBI Taxonomy" id="318479"/>
    <lineage>
        <taxon>Eukaryota</taxon>
        <taxon>Metazoa</taxon>
        <taxon>Ecdysozoa</taxon>
        <taxon>Nematoda</taxon>
        <taxon>Chromadorea</taxon>
        <taxon>Rhabditida</taxon>
        <taxon>Spirurina</taxon>
        <taxon>Dracunculoidea</taxon>
        <taxon>Dracunculidae</taxon>
        <taxon>Dracunculus</taxon>
    </lineage>
</organism>
<evidence type="ECO:0000313" key="5">
    <source>
        <dbReference type="WBParaSite" id="DME_0000293701-mRNA-1"/>
    </source>
</evidence>
<protein>
    <submittedName>
        <fullName evidence="5">Gustatory receptor</fullName>
    </submittedName>
</protein>
<dbReference type="STRING" id="318479.A0A158Q3Q7"/>
<dbReference type="WBParaSite" id="DME_0000293701-mRNA-1">
    <property type="protein sequence ID" value="DME_0000293701-mRNA-1"/>
    <property type="gene ID" value="DME_0000293701"/>
</dbReference>
<dbReference type="AlphaFoldDB" id="A0A158Q3Q7"/>
<proteinExistence type="predicted"/>
<keyword evidence="4" id="KW-1185">Reference proteome</keyword>
<reference evidence="5" key="1">
    <citation type="submission" date="2016-04" db="UniProtKB">
        <authorList>
            <consortium name="WormBaseParasite"/>
        </authorList>
    </citation>
    <scope>IDENTIFICATION</scope>
</reference>
<dbReference type="OrthoDB" id="5862686at2759"/>
<dbReference type="Pfam" id="PF18385">
    <property type="entry name" value="Tiam_CC_Ex"/>
    <property type="match status" value="1"/>
</dbReference>
<evidence type="ECO:0000313" key="3">
    <source>
        <dbReference type="Proteomes" id="UP000038040"/>
    </source>
</evidence>
<reference evidence="2 4" key="2">
    <citation type="submission" date="2018-11" db="EMBL/GenBank/DDBJ databases">
        <authorList>
            <consortium name="Pathogen Informatics"/>
        </authorList>
    </citation>
    <scope>NUCLEOTIDE SEQUENCE [LARGE SCALE GENOMIC DNA]</scope>
</reference>